<dbReference type="AlphaFoldDB" id="A0A6J5DUZ9"/>
<feature type="region of interest" description="Disordered" evidence="1">
    <location>
        <begin position="1"/>
        <end position="23"/>
    </location>
</feature>
<evidence type="ECO:0000313" key="2">
    <source>
        <dbReference type="EMBL" id="CAB3757783.1"/>
    </source>
</evidence>
<evidence type="ECO:0000313" key="3">
    <source>
        <dbReference type="Proteomes" id="UP000494363"/>
    </source>
</evidence>
<sequence length="95" mass="10529">MSNRQAKGLHNTEDRMLEPMSVTASKTVNGETVNAEFLCDTGRLRIVGGDQLRLEWFPPHSWIAIASVSGHSRWGTRPDEEDLLLLIDNIANSPG</sequence>
<organism evidence="2 3">
    <name type="scientific">Paraburkholderia humisilvae</name>
    <dbReference type="NCBI Taxonomy" id="627669"/>
    <lineage>
        <taxon>Bacteria</taxon>
        <taxon>Pseudomonadati</taxon>
        <taxon>Pseudomonadota</taxon>
        <taxon>Betaproteobacteria</taxon>
        <taxon>Burkholderiales</taxon>
        <taxon>Burkholderiaceae</taxon>
        <taxon>Paraburkholderia</taxon>
    </lineage>
</organism>
<evidence type="ECO:0000256" key="1">
    <source>
        <dbReference type="SAM" id="MobiDB-lite"/>
    </source>
</evidence>
<reference evidence="2 3" key="1">
    <citation type="submission" date="2020-04" db="EMBL/GenBank/DDBJ databases">
        <authorList>
            <person name="De Canck E."/>
        </authorList>
    </citation>
    <scope>NUCLEOTIDE SEQUENCE [LARGE SCALE GENOMIC DNA]</scope>
    <source>
        <strain evidence="2 3">LMG 29542</strain>
    </source>
</reference>
<dbReference type="Proteomes" id="UP000494363">
    <property type="component" value="Unassembled WGS sequence"/>
</dbReference>
<keyword evidence="3" id="KW-1185">Reference proteome</keyword>
<accession>A0A6J5DUZ9</accession>
<gene>
    <name evidence="2" type="ORF">LMG29542_03139</name>
</gene>
<protein>
    <submittedName>
        <fullName evidence="2">Uncharacterized protein</fullName>
    </submittedName>
</protein>
<proteinExistence type="predicted"/>
<name>A0A6J5DUZ9_9BURK</name>
<dbReference type="EMBL" id="CADIKH010000013">
    <property type="protein sequence ID" value="CAB3757783.1"/>
    <property type="molecule type" value="Genomic_DNA"/>
</dbReference>